<organism evidence="2 3">
    <name type="scientific">Musca domestica</name>
    <name type="common">House fly</name>
    <dbReference type="NCBI Taxonomy" id="7370"/>
    <lineage>
        <taxon>Eukaryota</taxon>
        <taxon>Metazoa</taxon>
        <taxon>Ecdysozoa</taxon>
        <taxon>Arthropoda</taxon>
        <taxon>Hexapoda</taxon>
        <taxon>Insecta</taxon>
        <taxon>Pterygota</taxon>
        <taxon>Neoptera</taxon>
        <taxon>Endopterygota</taxon>
        <taxon>Diptera</taxon>
        <taxon>Brachycera</taxon>
        <taxon>Muscomorpha</taxon>
        <taxon>Muscoidea</taxon>
        <taxon>Muscidae</taxon>
        <taxon>Musca</taxon>
    </lineage>
</organism>
<proteinExistence type="predicted"/>
<evidence type="ECO:0000313" key="2">
    <source>
        <dbReference type="Proteomes" id="UP001652621"/>
    </source>
</evidence>
<dbReference type="GeneID" id="109613422"/>
<dbReference type="InterPro" id="IPR001969">
    <property type="entry name" value="Aspartic_peptidase_AS"/>
</dbReference>
<dbReference type="RefSeq" id="XP_058988096.1">
    <property type="nucleotide sequence ID" value="XM_059132113.1"/>
</dbReference>
<feature type="region of interest" description="Disordered" evidence="1">
    <location>
        <begin position="137"/>
        <end position="163"/>
    </location>
</feature>
<sequence>MLIGDEDETSTGVQSETEETVELLSKHFARHQNQIIQHFQFYRRDQKEGETVPEFLTALRNLGQYCEFTDLGVMLRDGLEEAIASEEAQTNLAALKTPVNQQKINRIDMGVHIRQTSAGLKKITTSAKNVEILKRRVSPKPGRPGKNSGGAMGKNNVNQIKIPPNDGNQDYILSMSGVNGISIRREVKICEKSIEVDIDSGASHSIMSEDNFIRSSVT</sequence>
<keyword evidence="2" id="KW-1185">Reference proteome</keyword>
<evidence type="ECO:0000256" key="1">
    <source>
        <dbReference type="SAM" id="MobiDB-lite"/>
    </source>
</evidence>
<gene>
    <name evidence="3" type="primary">LOC109613422</name>
</gene>
<accession>A0ABM3VQL7</accession>
<name>A0ABM3VQL7_MUSDO</name>
<dbReference type="PROSITE" id="PS00141">
    <property type="entry name" value="ASP_PROTEASE"/>
    <property type="match status" value="1"/>
</dbReference>
<evidence type="ECO:0000313" key="3">
    <source>
        <dbReference type="RefSeq" id="XP_058988096.1"/>
    </source>
</evidence>
<reference evidence="3" key="1">
    <citation type="submission" date="2025-08" db="UniProtKB">
        <authorList>
            <consortium name="RefSeq"/>
        </authorList>
    </citation>
    <scope>IDENTIFICATION</scope>
    <source>
        <strain evidence="3">Aabys</strain>
        <tissue evidence="3">Whole body</tissue>
    </source>
</reference>
<dbReference type="Proteomes" id="UP001652621">
    <property type="component" value="Unplaced"/>
</dbReference>
<protein>
    <submittedName>
        <fullName evidence="3">Uncharacterized protein LOC109613422</fullName>
    </submittedName>
</protein>